<dbReference type="Pfam" id="PF00083">
    <property type="entry name" value="Sugar_tr"/>
    <property type="match status" value="1"/>
</dbReference>
<feature type="transmembrane region" description="Helical" evidence="8">
    <location>
        <begin position="321"/>
        <end position="342"/>
    </location>
</feature>
<evidence type="ECO:0000256" key="1">
    <source>
        <dbReference type="ARBA" id="ARBA00004651"/>
    </source>
</evidence>
<evidence type="ECO:0000256" key="3">
    <source>
        <dbReference type="ARBA" id="ARBA00022692"/>
    </source>
</evidence>
<feature type="transmembrane region" description="Helical" evidence="8">
    <location>
        <begin position="144"/>
        <end position="162"/>
    </location>
</feature>
<dbReference type="InterPro" id="IPR003663">
    <property type="entry name" value="Sugar/inositol_transpt"/>
</dbReference>
<feature type="transmembrane region" description="Helical" evidence="8">
    <location>
        <begin position="168"/>
        <end position="197"/>
    </location>
</feature>
<keyword evidence="3 8" id="KW-0812">Transmembrane</keyword>
<dbReference type="SUPFAM" id="SSF103473">
    <property type="entry name" value="MFS general substrate transporter"/>
    <property type="match status" value="1"/>
</dbReference>
<feature type="transmembrane region" description="Helical" evidence="8">
    <location>
        <begin position="111"/>
        <end position="132"/>
    </location>
</feature>
<dbReference type="InterPro" id="IPR020846">
    <property type="entry name" value="MFS_dom"/>
</dbReference>
<accession>A0AAW1CIT7</accession>
<proteinExistence type="inferred from homology"/>
<dbReference type="Proteomes" id="UP001461498">
    <property type="component" value="Unassembled WGS sequence"/>
</dbReference>
<feature type="transmembrane region" description="Helical" evidence="8">
    <location>
        <begin position="12"/>
        <end position="36"/>
    </location>
</feature>
<dbReference type="PROSITE" id="PS50850">
    <property type="entry name" value="MFS"/>
    <property type="match status" value="1"/>
</dbReference>
<evidence type="ECO:0000256" key="5">
    <source>
        <dbReference type="ARBA" id="ARBA00023136"/>
    </source>
</evidence>
<dbReference type="PROSITE" id="PS00217">
    <property type="entry name" value="SUGAR_TRANSPORT_2"/>
    <property type="match status" value="1"/>
</dbReference>
<evidence type="ECO:0000256" key="6">
    <source>
        <dbReference type="ARBA" id="ARBA00023180"/>
    </source>
</evidence>
<feature type="transmembrane region" description="Helical" evidence="8">
    <location>
        <begin position="423"/>
        <end position="443"/>
    </location>
</feature>
<reference evidence="10 11" key="1">
    <citation type="submission" date="2022-12" db="EMBL/GenBank/DDBJ databases">
        <title>Chromosome-level genome assembly of true bugs.</title>
        <authorList>
            <person name="Ma L."/>
            <person name="Li H."/>
        </authorList>
    </citation>
    <scope>NUCLEOTIDE SEQUENCE [LARGE SCALE GENOMIC DNA]</scope>
    <source>
        <strain evidence="10">Lab_2022b</strain>
    </source>
</reference>
<dbReference type="PANTHER" id="PTHR48021">
    <property type="match status" value="1"/>
</dbReference>
<dbReference type="GO" id="GO:0022857">
    <property type="term" value="F:transmembrane transporter activity"/>
    <property type="evidence" value="ECO:0007669"/>
    <property type="project" value="InterPro"/>
</dbReference>
<dbReference type="PRINTS" id="PR00171">
    <property type="entry name" value="SUGRTRNSPORT"/>
</dbReference>
<keyword evidence="6" id="KW-0325">Glycoprotein</keyword>
<comment type="subcellular location">
    <subcellularLocation>
        <location evidence="1">Cell membrane</location>
        <topology evidence="1">Multi-pass membrane protein</topology>
    </subcellularLocation>
</comment>
<dbReference type="InterPro" id="IPR036259">
    <property type="entry name" value="MFS_trans_sf"/>
</dbReference>
<dbReference type="PROSITE" id="PS00216">
    <property type="entry name" value="SUGAR_TRANSPORT_1"/>
    <property type="match status" value="1"/>
</dbReference>
<evidence type="ECO:0000259" key="9">
    <source>
        <dbReference type="PROSITE" id="PS50850"/>
    </source>
</evidence>
<comment type="similarity">
    <text evidence="7">Belongs to the major facilitator superfamily. Sugar transporter (TC 2.A.1.1) family. Trehalose transporter subfamily.</text>
</comment>
<feature type="transmembrane region" description="Helical" evidence="8">
    <location>
        <begin position="296"/>
        <end position="314"/>
    </location>
</feature>
<dbReference type="AlphaFoldDB" id="A0AAW1CIT7"/>
<keyword evidence="4 8" id="KW-1133">Transmembrane helix</keyword>
<keyword evidence="2" id="KW-1003">Cell membrane</keyword>
<evidence type="ECO:0000313" key="10">
    <source>
        <dbReference type="EMBL" id="KAK9497369.1"/>
    </source>
</evidence>
<dbReference type="GO" id="GO:0005886">
    <property type="term" value="C:plasma membrane"/>
    <property type="evidence" value="ECO:0007669"/>
    <property type="project" value="UniProtKB-SubCell"/>
</dbReference>
<feature type="transmembrane region" description="Helical" evidence="8">
    <location>
        <begin position="87"/>
        <end position="105"/>
    </location>
</feature>
<evidence type="ECO:0000256" key="4">
    <source>
        <dbReference type="ARBA" id="ARBA00022989"/>
    </source>
</evidence>
<dbReference type="InterPro" id="IPR005828">
    <property type="entry name" value="MFS_sugar_transport-like"/>
</dbReference>
<dbReference type="PANTHER" id="PTHR48021:SF46">
    <property type="entry name" value="MAJOR FACILITATOR SUPERFAMILY (MFS) PROFILE DOMAIN-CONTAINING PROTEIN"/>
    <property type="match status" value="1"/>
</dbReference>
<evidence type="ECO:0000313" key="11">
    <source>
        <dbReference type="Proteomes" id="UP001461498"/>
    </source>
</evidence>
<dbReference type="Gene3D" id="1.20.1250.20">
    <property type="entry name" value="MFS general substrate transporter like domains"/>
    <property type="match status" value="1"/>
</dbReference>
<protein>
    <recommendedName>
        <fullName evidence="9">Major facilitator superfamily (MFS) profile domain-containing protein</fullName>
    </recommendedName>
</protein>
<feature type="domain" description="Major facilitator superfamily (MFS) profile" evidence="9">
    <location>
        <begin position="17"/>
        <end position="446"/>
    </location>
</feature>
<feature type="transmembrane region" description="Helical" evidence="8">
    <location>
        <begin position="391"/>
        <end position="411"/>
    </location>
</feature>
<keyword evidence="11" id="KW-1185">Reference proteome</keyword>
<organism evidence="10 11">
    <name type="scientific">Rhynocoris fuscipes</name>
    <dbReference type="NCBI Taxonomy" id="488301"/>
    <lineage>
        <taxon>Eukaryota</taxon>
        <taxon>Metazoa</taxon>
        <taxon>Ecdysozoa</taxon>
        <taxon>Arthropoda</taxon>
        <taxon>Hexapoda</taxon>
        <taxon>Insecta</taxon>
        <taxon>Pterygota</taxon>
        <taxon>Neoptera</taxon>
        <taxon>Paraneoptera</taxon>
        <taxon>Hemiptera</taxon>
        <taxon>Heteroptera</taxon>
        <taxon>Panheteroptera</taxon>
        <taxon>Cimicomorpha</taxon>
        <taxon>Reduviidae</taxon>
        <taxon>Harpactorinae</taxon>
        <taxon>Harpactorini</taxon>
        <taxon>Rhynocoris</taxon>
    </lineage>
</organism>
<dbReference type="InterPro" id="IPR050549">
    <property type="entry name" value="MFS_Trehalose_Transporter"/>
</dbReference>
<feature type="transmembrane region" description="Helical" evidence="8">
    <location>
        <begin position="56"/>
        <end position="78"/>
    </location>
</feature>
<feature type="transmembrane region" description="Helical" evidence="8">
    <location>
        <begin position="354"/>
        <end position="379"/>
    </location>
</feature>
<gene>
    <name evidence="10" type="ORF">O3M35_004701</name>
</gene>
<evidence type="ECO:0000256" key="7">
    <source>
        <dbReference type="ARBA" id="ARBA00024348"/>
    </source>
</evidence>
<evidence type="ECO:0000256" key="8">
    <source>
        <dbReference type="SAM" id="Phobius"/>
    </source>
</evidence>
<comment type="caution">
    <text evidence="10">The sequence shown here is derived from an EMBL/GenBank/DDBJ whole genome shotgun (WGS) entry which is preliminary data.</text>
</comment>
<keyword evidence="5 8" id="KW-0472">Membrane</keyword>
<dbReference type="FunFam" id="1.20.1250.20:FF:000055">
    <property type="entry name" value="Facilitated trehalose transporter Tret1-2 homolog"/>
    <property type="match status" value="1"/>
</dbReference>
<sequence>MASPRNVTRGVIHQFLAATIASISVIILGTSLGWPSPVLPKLEETGIPIRLTNSEISWMVSLLYLGNLASPIPSGLLMDKFGRKNSLLLLSIFPVCAWIMILYATKAYLLYIARFLAGVWSGTVSTIVPMYLAEISEPKIRGALSTFIQIMTNFGVLYEYIIGPLVSYYILAIISGIIPIIFAILFVFMAESPYWLLMKKKRDKAIKSLTWLRDIKDKTKIEEELNILTAVIDEEMNNKKSYKDIIRTKGNRKGLIIVEALAILQRMSGISALMAYTSTTLPKEGVGILTPNDCVIVMGITWVICVFIATILVDSLGRKPLLIFSSIGCTFAMFIAGLWFFIDEKTIIDVKTLSWLPFAAFIFYGICFSIGLGPIASTIQGELFPTNVKGIASGITSIILALTSFIMNKIYHSIAEIAGMYLNYWIFAIASLISTIFVIFYVFETKGKTLAEIQEKLNKNVIDL</sequence>
<evidence type="ECO:0000256" key="2">
    <source>
        <dbReference type="ARBA" id="ARBA00022475"/>
    </source>
</evidence>
<name>A0AAW1CIT7_9HEMI</name>
<feature type="transmembrane region" description="Helical" evidence="8">
    <location>
        <begin position="255"/>
        <end position="276"/>
    </location>
</feature>
<dbReference type="InterPro" id="IPR005829">
    <property type="entry name" value="Sugar_transporter_CS"/>
</dbReference>
<dbReference type="EMBL" id="JAPXFL010000015">
    <property type="protein sequence ID" value="KAK9497369.1"/>
    <property type="molecule type" value="Genomic_DNA"/>
</dbReference>